<feature type="domain" description="HAMP" evidence="14">
    <location>
        <begin position="205"/>
        <end position="258"/>
    </location>
</feature>
<evidence type="ECO:0000259" key="13">
    <source>
        <dbReference type="PROSITE" id="PS50109"/>
    </source>
</evidence>
<dbReference type="InterPro" id="IPR003594">
    <property type="entry name" value="HATPase_dom"/>
</dbReference>
<dbReference type="Gene3D" id="3.30.565.10">
    <property type="entry name" value="Histidine kinase-like ATPase, C-terminal domain"/>
    <property type="match status" value="1"/>
</dbReference>
<evidence type="ECO:0000256" key="3">
    <source>
        <dbReference type="ARBA" id="ARBA00012438"/>
    </source>
</evidence>
<evidence type="ECO:0000256" key="9">
    <source>
        <dbReference type="ARBA" id="ARBA00023012"/>
    </source>
</evidence>
<dbReference type="Pfam" id="PF02518">
    <property type="entry name" value="HATPase_c"/>
    <property type="match status" value="1"/>
</dbReference>
<dbReference type="InterPro" id="IPR036890">
    <property type="entry name" value="HATPase_C_sf"/>
</dbReference>
<organism evidence="15 16">
    <name type="scientific">Micromonospora pisi</name>
    <dbReference type="NCBI Taxonomy" id="589240"/>
    <lineage>
        <taxon>Bacteria</taxon>
        <taxon>Bacillati</taxon>
        <taxon>Actinomycetota</taxon>
        <taxon>Actinomycetes</taxon>
        <taxon>Micromonosporales</taxon>
        <taxon>Micromonosporaceae</taxon>
        <taxon>Micromonospora</taxon>
    </lineage>
</organism>
<dbReference type="Gene3D" id="6.10.340.10">
    <property type="match status" value="1"/>
</dbReference>
<dbReference type="PRINTS" id="PR00344">
    <property type="entry name" value="BCTRLSENSOR"/>
</dbReference>
<dbReference type="CDD" id="cd06225">
    <property type="entry name" value="HAMP"/>
    <property type="match status" value="1"/>
</dbReference>
<keyword evidence="7 15" id="KW-0418">Kinase</keyword>
<keyword evidence="9" id="KW-0902">Two-component regulatory system</keyword>
<dbReference type="EMBL" id="RBKT01000001">
    <property type="protein sequence ID" value="RKR91172.1"/>
    <property type="molecule type" value="Genomic_DNA"/>
</dbReference>
<comment type="subcellular location">
    <subcellularLocation>
        <location evidence="2">Cell membrane</location>
    </subcellularLocation>
</comment>
<dbReference type="SUPFAM" id="SSF55874">
    <property type="entry name" value="ATPase domain of HSP90 chaperone/DNA topoisomerase II/histidine kinase"/>
    <property type="match status" value="1"/>
</dbReference>
<keyword evidence="16" id="KW-1185">Reference proteome</keyword>
<dbReference type="GO" id="GO:0005886">
    <property type="term" value="C:plasma membrane"/>
    <property type="evidence" value="ECO:0007669"/>
    <property type="project" value="UniProtKB-SubCell"/>
</dbReference>
<dbReference type="CDD" id="cd00082">
    <property type="entry name" value="HisKA"/>
    <property type="match status" value="1"/>
</dbReference>
<evidence type="ECO:0000256" key="7">
    <source>
        <dbReference type="ARBA" id="ARBA00022777"/>
    </source>
</evidence>
<keyword evidence="6 12" id="KW-0812">Transmembrane</keyword>
<evidence type="ECO:0000256" key="12">
    <source>
        <dbReference type="SAM" id="Phobius"/>
    </source>
</evidence>
<dbReference type="PROSITE" id="PS50109">
    <property type="entry name" value="HIS_KIN"/>
    <property type="match status" value="1"/>
</dbReference>
<dbReference type="SMART" id="SM00388">
    <property type="entry name" value="HisKA"/>
    <property type="match status" value="1"/>
</dbReference>
<evidence type="ECO:0000256" key="11">
    <source>
        <dbReference type="SAM" id="MobiDB-lite"/>
    </source>
</evidence>
<keyword evidence="5" id="KW-0808">Transferase</keyword>
<gene>
    <name evidence="15" type="ORF">BDK92_5563</name>
</gene>
<evidence type="ECO:0000256" key="6">
    <source>
        <dbReference type="ARBA" id="ARBA00022692"/>
    </source>
</evidence>
<feature type="transmembrane region" description="Helical" evidence="12">
    <location>
        <begin position="35"/>
        <end position="62"/>
    </location>
</feature>
<name>A0A495JS15_9ACTN</name>
<dbReference type="Proteomes" id="UP000277671">
    <property type="component" value="Unassembled WGS sequence"/>
</dbReference>
<feature type="region of interest" description="Disordered" evidence="11">
    <location>
        <begin position="1"/>
        <end position="23"/>
    </location>
</feature>
<dbReference type="InterPro" id="IPR036097">
    <property type="entry name" value="HisK_dim/P_sf"/>
</dbReference>
<dbReference type="EC" id="2.7.13.3" evidence="3"/>
<feature type="domain" description="Histidine kinase" evidence="13">
    <location>
        <begin position="266"/>
        <end position="502"/>
    </location>
</feature>
<dbReference type="InterPro" id="IPR003660">
    <property type="entry name" value="HAMP_dom"/>
</dbReference>
<reference evidence="15 16" key="1">
    <citation type="submission" date="2018-10" db="EMBL/GenBank/DDBJ databases">
        <title>Sequencing the genomes of 1000 actinobacteria strains.</title>
        <authorList>
            <person name="Klenk H.-P."/>
        </authorList>
    </citation>
    <scope>NUCLEOTIDE SEQUENCE [LARGE SCALE GENOMIC DNA]</scope>
    <source>
        <strain evidence="15 16">DSM 45175</strain>
    </source>
</reference>
<accession>A0A495JS15</accession>
<sequence>MSLRQLLPPRLGRAPSATENDRKGPSLTLSLRARLMVIGVAGLAAGLAVGGVLLVVALGYALERTVDTEAFKTADAVAMLVTENALPNPLPVAGAEVRVQVVDAHSRITAASINADRLVPMLDRDKIAGIRDRSGTYIPGRQLGVTGPVRVVAVPAGPPGDPQTVLVAKSMSDVTHSLKLVRTVLTIGFPLLLVLLAVVAWRVIGATLRPVEALRAGAEEITGGTRPGQLPVPASRDEIHRLAVTLNGMLDRLEAARLRQRAFVADAAHELRSPLANMRTQLEVAQHLGGRTDWAAVADDLLADTNRLSRLVDDLLLLARADDGVPRPRRASGPVELVELLSGVAQRYPSPPVRVTPTAVPAWTEGEPDALSRVVANLLDNAVRHAAGEVVLTVVASERADPGFHLVTVTDDGPGIPESDRERVFDRFTRLDDARTRDAGGAGLGLAIVRELVRRLGGTVRLGPADADGGPDHAAPRPRPGAAPAPASGPGLRVEVRLPAVRPPAV</sequence>
<evidence type="ECO:0000313" key="16">
    <source>
        <dbReference type="Proteomes" id="UP000277671"/>
    </source>
</evidence>
<evidence type="ECO:0000256" key="5">
    <source>
        <dbReference type="ARBA" id="ARBA00022679"/>
    </source>
</evidence>
<feature type="region of interest" description="Disordered" evidence="11">
    <location>
        <begin position="461"/>
        <end position="506"/>
    </location>
</feature>
<keyword evidence="8 12" id="KW-1133">Transmembrane helix</keyword>
<dbReference type="Pfam" id="PF00672">
    <property type="entry name" value="HAMP"/>
    <property type="match status" value="1"/>
</dbReference>
<evidence type="ECO:0000313" key="15">
    <source>
        <dbReference type="EMBL" id="RKR91172.1"/>
    </source>
</evidence>
<dbReference type="AlphaFoldDB" id="A0A495JS15"/>
<dbReference type="PANTHER" id="PTHR45436">
    <property type="entry name" value="SENSOR HISTIDINE KINASE YKOH"/>
    <property type="match status" value="1"/>
</dbReference>
<keyword evidence="10 12" id="KW-0472">Membrane</keyword>
<evidence type="ECO:0000259" key="14">
    <source>
        <dbReference type="PROSITE" id="PS50885"/>
    </source>
</evidence>
<dbReference type="SMART" id="SM00304">
    <property type="entry name" value="HAMP"/>
    <property type="match status" value="1"/>
</dbReference>
<evidence type="ECO:0000256" key="2">
    <source>
        <dbReference type="ARBA" id="ARBA00004236"/>
    </source>
</evidence>
<dbReference type="Pfam" id="PF00512">
    <property type="entry name" value="HisKA"/>
    <property type="match status" value="1"/>
</dbReference>
<comment type="catalytic activity">
    <reaction evidence="1">
        <text>ATP + protein L-histidine = ADP + protein N-phospho-L-histidine.</text>
        <dbReference type="EC" id="2.7.13.3"/>
    </reaction>
</comment>
<dbReference type="SUPFAM" id="SSF158472">
    <property type="entry name" value="HAMP domain-like"/>
    <property type="match status" value="1"/>
</dbReference>
<protein>
    <recommendedName>
        <fullName evidence="3">histidine kinase</fullName>
        <ecNumber evidence="3">2.7.13.3</ecNumber>
    </recommendedName>
</protein>
<dbReference type="GO" id="GO:0000155">
    <property type="term" value="F:phosphorelay sensor kinase activity"/>
    <property type="evidence" value="ECO:0007669"/>
    <property type="project" value="InterPro"/>
</dbReference>
<evidence type="ECO:0000256" key="4">
    <source>
        <dbReference type="ARBA" id="ARBA00022553"/>
    </source>
</evidence>
<keyword evidence="4" id="KW-0597">Phosphoprotein</keyword>
<dbReference type="SUPFAM" id="SSF47384">
    <property type="entry name" value="Homodimeric domain of signal transducing histidine kinase"/>
    <property type="match status" value="1"/>
</dbReference>
<dbReference type="Gene3D" id="1.10.287.130">
    <property type="match status" value="1"/>
</dbReference>
<dbReference type="InterPro" id="IPR050428">
    <property type="entry name" value="TCS_sensor_his_kinase"/>
</dbReference>
<dbReference type="PANTHER" id="PTHR45436:SF5">
    <property type="entry name" value="SENSOR HISTIDINE KINASE TRCS"/>
    <property type="match status" value="1"/>
</dbReference>
<dbReference type="SMART" id="SM00387">
    <property type="entry name" value="HATPase_c"/>
    <property type="match status" value="1"/>
</dbReference>
<proteinExistence type="predicted"/>
<feature type="transmembrane region" description="Helical" evidence="12">
    <location>
        <begin position="180"/>
        <end position="201"/>
    </location>
</feature>
<comment type="caution">
    <text evidence="15">The sequence shown here is derived from an EMBL/GenBank/DDBJ whole genome shotgun (WGS) entry which is preliminary data.</text>
</comment>
<dbReference type="InterPro" id="IPR004358">
    <property type="entry name" value="Sig_transdc_His_kin-like_C"/>
</dbReference>
<dbReference type="PROSITE" id="PS50885">
    <property type="entry name" value="HAMP"/>
    <property type="match status" value="1"/>
</dbReference>
<dbReference type="CDD" id="cd00075">
    <property type="entry name" value="HATPase"/>
    <property type="match status" value="1"/>
</dbReference>
<evidence type="ECO:0000256" key="10">
    <source>
        <dbReference type="ARBA" id="ARBA00023136"/>
    </source>
</evidence>
<dbReference type="InterPro" id="IPR005467">
    <property type="entry name" value="His_kinase_dom"/>
</dbReference>
<dbReference type="InterPro" id="IPR003661">
    <property type="entry name" value="HisK_dim/P_dom"/>
</dbReference>
<evidence type="ECO:0000256" key="8">
    <source>
        <dbReference type="ARBA" id="ARBA00022989"/>
    </source>
</evidence>
<evidence type="ECO:0000256" key="1">
    <source>
        <dbReference type="ARBA" id="ARBA00000085"/>
    </source>
</evidence>